<evidence type="ECO:0000313" key="2">
    <source>
        <dbReference type="EMBL" id="NVI41617.1"/>
    </source>
</evidence>
<evidence type="ECO:0000256" key="1">
    <source>
        <dbReference type="SAM" id="MobiDB-lite"/>
    </source>
</evidence>
<dbReference type="EMBL" id="CP147711">
    <property type="protein sequence ID" value="WXC79858.1"/>
    <property type="molecule type" value="Genomic_DNA"/>
</dbReference>
<sequence length="113" mass="12242">MAEADLDAVIRQTARAQTKAVMAAAKKRQAVWVARAAKAKDKETKARFRHLAKSTILNATATAKRLQNSAENAADAYARAMKKAMEEPAPAKKPESKPENKSEKKPAKKKAAA</sequence>
<dbReference type="Proteomes" id="UP001432046">
    <property type="component" value="Chromosome"/>
</dbReference>
<name>A0A973VSZ7_9BRAD</name>
<feature type="compositionally biased region" description="Basic and acidic residues" evidence="1">
    <location>
        <begin position="83"/>
        <end position="105"/>
    </location>
</feature>
<dbReference type="AlphaFoldDB" id="A0A973VSZ7"/>
<proteinExistence type="predicted"/>
<dbReference type="RefSeq" id="WP_166212482.1">
    <property type="nucleotide sequence ID" value="NZ_CP088285.1"/>
</dbReference>
<reference evidence="3" key="3">
    <citation type="submission" date="2024-03" db="EMBL/GenBank/DDBJ databases">
        <authorList>
            <person name="Bromfield E.S.P."/>
            <person name="Cloutier S."/>
        </authorList>
    </citation>
    <scope>NUCLEOTIDE SEQUENCE</scope>
    <source>
        <strain evidence="3">5S5</strain>
    </source>
</reference>
<organism evidence="2">
    <name type="scientific">Bradyrhizobium septentrionale</name>
    <dbReference type="NCBI Taxonomy" id="1404411"/>
    <lineage>
        <taxon>Bacteria</taxon>
        <taxon>Pseudomonadati</taxon>
        <taxon>Pseudomonadota</taxon>
        <taxon>Alphaproteobacteria</taxon>
        <taxon>Hyphomicrobiales</taxon>
        <taxon>Nitrobacteraceae</taxon>
        <taxon>Bradyrhizobium</taxon>
    </lineage>
</organism>
<feature type="region of interest" description="Disordered" evidence="1">
    <location>
        <begin position="74"/>
        <end position="113"/>
    </location>
</feature>
<keyword evidence="4" id="KW-1185">Reference proteome</keyword>
<gene>
    <name evidence="2" type="ORF">HAP48_000555</name>
    <name evidence="3" type="ORF">WDK88_43145</name>
</gene>
<reference evidence="2" key="1">
    <citation type="submission" date="2020-06" db="EMBL/GenBank/DDBJ databases">
        <title>Whole Genome Sequence of Bradyrhizobium sp. Strain 1S1.</title>
        <authorList>
            <person name="Bromfield E.S.P."/>
            <person name="Cloutier S."/>
        </authorList>
    </citation>
    <scope>NUCLEOTIDE SEQUENCE [LARGE SCALE GENOMIC DNA]</scope>
    <source>
        <strain evidence="2">1S1</strain>
    </source>
</reference>
<evidence type="ECO:0000313" key="3">
    <source>
        <dbReference type="EMBL" id="WXC79858.1"/>
    </source>
</evidence>
<reference evidence="3" key="2">
    <citation type="journal article" date="2021" name="Int. J. Syst. Evol. Microbiol.">
        <title>Bradyrhizobium septentrionale sp. nov. (sv. septentrionale) and Bradyrhizobium quebecense sp. nov. (sv. septentrionale) associated with legumes native to Canada possess rearranged symbiosis genes and numerous insertion sequences.</title>
        <authorList>
            <person name="Bromfield E.S.P."/>
            <person name="Cloutier S."/>
        </authorList>
    </citation>
    <scope>NUCLEOTIDE SEQUENCE</scope>
    <source>
        <strain evidence="3">5S5</strain>
    </source>
</reference>
<accession>A0A973VSZ7</accession>
<dbReference type="EMBL" id="JAAOLE020000001">
    <property type="protein sequence ID" value="NVI41617.1"/>
    <property type="molecule type" value="Genomic_DNA"/>
</dbReference>
<evidence type="ECO:0000313" key="4">
    <source>
        <dbReference type="Proteomes" id="UP001432046"/>
    </source>
</evidence>
<protein>
    <submittedName>
        <fullName evidence="2">Uncharacterized protein</fullName>
    </submittedName>
</protein>